<reference evidence="3" key="1">
    <citation type="submission" date="2021-01" db="EMBL/GenBank/DDBJ databases">
        <authorList>
            <person name="Corre E."/>
            <person name="Pelletier E."/>
            <person name="Niang G."/>
            <person name="Scheremetjew M."/>
            <person name="Finn R."/>
            <person name="Kale V."/>
            <person name="Holt S."/>
            <person name="Cochrane G."/>
            <person name="Meng A."/>
            <person name="Brown T."/>
            <person name="Cohen L."/>
        </authorList>
    </citation>
    <scope>NUCLEOTIDE SEQUENCE</scope>
    <source>
        <strain evidence="3">UIO037</strain>
    </source>
</reference>
<dbReference type="EMBL" id="HBKO01002013">
    <property type="protein sequence ID" value="CAE2195644.1"/>
    <property type="molecule type" value="Transcribed_RNA"/>
</dbReference>
<evidence type="ECO:0000313" key="3">
    <source>
        <dbReference type="EMBL" id="CAE2195644.1"/>
    </source>
</evidence>
<sequence>MTDDELRTNITAAWVRDGLLNLGPTMIKLGQVFSSRKDLLHPAYCEALESLQTAVPCVSGSRVRELLEAELGTPLPFDSFDDTPLAGASLGQVHRAVYKGTPVAVKIQRAGLKNMFDTDFKNIRLGCRVMNACEHGYEKIRRWQGKDKAAADRDWMEYANDAARLLYEEIDYINEGKNAEAFAESLVGTGSNVVVPKVFTDVTTERVLTMEYIESVKMTDKAKVAKLGLDTKALSQQVLDTFLMQLLTTGVLHCDPHPGNMCVTPSGQIVLYDFGMMDTLPQTTVQGMRKIAFGLLNGSPEPSKKEITTRGDSVMEGLEMAGFLAADANKTAVRLVGEFLVQFFSDQAAGRATQDVTEQIDYELRSLLGCGAIAFPSAFTFVARAFTSVDGIAKSLRPDYELREAVEPFVGQLISDEYSSQAKAKRDALLEQAKGWLQAGEAGEDGAPLVSSRDAALVAAGLAAGVAITQVLQAAGQ</sequence>
<evidence type="ECO:0000256" key="1">
    <source>
        <dbReference type="ARBA" id="ARBA00009670"/>
    </source>
</evidence>
<dbReference type="CDD" id="cd05121">
    <property type="entry name" value="ABC1_ADCK3-like"/>
    <property type="match status" value="1"/>
</dbReference>
<organism evidence="3">
    <name type="scientific">Prymnesium polylepis</name>
    <dbReference type="NCBI Taxonomy" id="72548"/>
    <lineage>
        <taxon>Eukaryota</taxon>
        <taxon>Haptista</taxon>
        <taxon>Haptophyta</taxon>
        <taxon>Prymnesiophyceae</taxon>
        <taxon>Prymnesiales</taxon>
        <taxon>Prymnesiaceae</taxon>
        <taxon>Prymnesium</taxon>
    </lineage>
</organism>
<dbReference type="InterPro" id="IPR011009">
    <property type="entry name" value="Kinase-like_dom_sf"/>
</dbReference>
<dbReference type="SUPFAM" id="SSF56112">
    <property type="entry name" value="Protein kinase-like (PK-like)"/>
    <property type="match status" value="1"/>
</dbReference>
<comment type="similarity">
    <text evidence="1">Belongs to the protein kinase superfamily. ADCK protein kinase family.</text>
</comment>
<evidence type="ECO:0000259" key="2">
    <source>
        <dbReference type="Pfam" id="PF03109"/>
    </source>
</evidence>
<dbReference type="AlphaFoldDB" id="A0A7S4HDG2"/>
<accession>A0A7S4HDG2</accession>
<dbReference type="InterPro" id="IPR050154">
    <property type="entry name" value="UbiB_kinase"/>
</dbReference>
<feature type="domain" description="ABC1 atypical kinase-like" evidence="2">
    <location>
        <begin position="51"/>
        <end position="297"/>
    </location>
</feature>
<proteinExistence type="inferred from homology"/>
<dbReference type="PANTHER" id="PTHR10566:SF113">
    <property type="entry name" value="PROTEIN ACTIVITY OF BC1 COMPLEX KINASE 7, CHLOROPLASTIC"/>
    <property type="match status" value="1"/>
</dbReference>
<name>A0A7S4HDG2_9EUKA</name>
<dbReference type="PANTHER" id="PTHR10566">
    <property type="entry name" value="CHAPERONE-ACTIVITY OF BC1 COMPLEX CABC1 -RELATED"/>
    <property type="match status" value="1"/>
</dbReference>
<dbReference type="InterPro" id="IPR004147">
    <property type="entry name" value="ABC1_dom"/>
</dbReference>
<gene>
    <name evidence="3" type="ORF">CPOL0286_LOCUS998</name>
</gene>
<dbReference type="Pfam" id="PF03109">
    <property type="entry name" value="ABC1"/>
    <property type="match status" value="1"/>
</dbReference>
<protein>
    <recommendedName>
        <fullName evidence="2">ABC1 atypical kinase-like domain-containing protein</fullName>
    </recommendedName>
</protein>